<feature type="region of interest" description="Disordered" evidence="3">
    <location>
        <begin position="1487"/>
        <end position="1578"/>
    </location>
</feature>
<dbReference type="PROSITE" id="PS01209">
    <property type="entry name" value="LDLRA_1"/>
    <property type="match status" value="1"/>
</dbReference>
<feature type="compositionally biased region" description="Low complexity" evidence="3">
    <location>
        <begin position="1554"/>
        <end position="1571"/>
    </location>
</feature>
<feature type="region of interest" description="Disordered" evidence="3">
    <location>
        <begin position="889"/>
        <end position="908"/>
    </location>
</feature>
<feature type="compositionally biased region" description="Polar residues" evidence="3">
    <location>
        <begin position="696"/>
        <end position="705"/>
    </location>
</feature>
<feature type="compositionally biased region" description="Polar residues" evidence="3">
    <location>
        <begin position="1835"/>
        <end position="1846"/>
    </location>
</feature>
<feature type="compositionally biased region" description="Low complexity" evidence="3">
    <location>
        <begin position="832"/>
        <end position="848"/>
    </location>
</feature>
<dbReference type="Pfam" id="PF00057">
    <property type="entry name" value="Ldl_recept_a"/>
    <property type="match status" value="1"/>
</dbReference>
<reference evidence="5 6" key="1">
    <citation type="submission" date="2021-04" db="EMBL/GenBank/DDBJ databases">
        <authorList>
            <person name="Bliznina A."/>
        </authorList>
    </citation>
    <scope>NUCLEOTIDE SEQUENCE [LARGE SCALE GENOMIC DNA]</scope>
</reference>
<evidence type="ECO:0000313" key="6">
    <source>
        <dbReference type="Proteomes" id="UP001158576"/>
    </source>
</evidence>
<dbReference type="Gene3D" id="4.10.400.10">
    <property type="entry name" value="Low-density Lipoprotein Receptor"/>
    <property type="match status" value="1"/>
</dbReference>
<feature type="compositionally biased region" description="Polar residues" evidence="3">
    <location>
        <begin position="194"/>
        <end position="210"/>
    </location>
</feature>
<feature type="region of interest" description="Disordered" evidence="3">
    <location>
        <begin position="427"/>
        <end position="447"/>
    </location>
</feature>
<feature type="compositionally biased region" description="Basic and acidic residues" evidence="3">
    <location>
        <begin position="518"/>
        <end position="531"/>
    </location>
</feature>
<dbReference type="InterPro" id="IPR036055">
    <property type="entry name" value="LDL_receptor-like_sf"/>
</dbReference>
<dbReference type="SUPFAM" id="SSF57424">
    <property type="entry name" value="LDL receptor-like module"/>
    <property type="match status" value="1"/>
</dbReference>
<dbReference type="InterPro" id="IPR000519">
    <property type="entry name" value="P_trefoil_dom"/>
</dbReference>
<feature type="compositionally biased region" description="Polar residues" evidence="3">
    <location>
        <begin position="343"/>
        <end position="360"/>
    </location>
</feature>
<feature type="region of interest" description="Disordered" evidence="3">
    <location>
        <begin position="696"/>
        <end position="727"/>
    </location>
</feature>
<dbReference type="InterPro" id="IPR023415">
    <property type="entry name" value="LDLR_class-A_CS"/>
</dbReference>
<evidence type="ECO:0000256" key="3">
    <source>
        <dbReference type="SAM" id="MobiDB-lite"/>
    </source>
</evidence>
<feature type="compositionally biased region" description="Polar residues" evidence="3">
    <location>
        <begin position="1041"/>
        <end position="1055"/>
    </location>
</feature>
<proteinExistence type="predicted"/>
<feature type="region of interest" description="Disordered" evidence="3">
    <location>
        <begin position="194"/>
        <end position="216"/>
    </location>
</feature>
<name>A0ABN7SYE5_OIKDI</name>
<dbReference type="EMBL" id="OU015566">
    <property type="protein sequence ID" value="CAG5107670.1"/>
    <property type="molecule type" value="Genomic_DNA"/>
</dbReference>
<evidence type="ECO:0000313" key="5">
    <source>
        <dbReference type="EMBL" id="CAG5107670.1"/>
    </source>
</evidence>
<feature type="compositionally biased region" description="Low complexity" evidence="3">
    <location>
        <begin position="980"/>
        <end position="995"/>
    </location>
</feature>
<feature type="region of interest" description="Disordered" evidence="3">
    <location>
        <begin position="343"/>
        <end position="363"/>
    </location>
</feature>
<evidence type="ECO:0000259" key="4">
    <source>
        <dbReference type="PROSITE" id="PS51448"/>
    </source>
</evidence>
<evidence type="ECO:0000256" key="1">
    <source>
        <dbReference type="ARBA" id="ARBA00023157"/>
    </source>
</evidence>
<feature type="compositionally biased region" description="Polar residues" evidence="3">
    <location>
        <begin position="864"/>
        <end position="884"/>
    </location>
</feature>
<dbReference type="PROSITE" id="PS50068">
    <property type="entry name" value="LDLRA_2"/>
    <property type="match status" value="1"/>
</dbReference>
<feature type="domain" description="P-type" evidence="4">
    <location>
        <begin position="8"/>
        <end position="50"/>
    </location>
</feature>
<feature type="region of interest" description="Disordered" evidence="3">
    <location>
        <begin position="509"/>
        <end position="531"/>
    </location>
</feature>
<feature type="region of interest" description="Disordered" evidence="3">
    <location>
        <begin position="1923"/>
        <end position="1964"/>
    </location>
</feature>
<dbReference type="InterPro" id="IPR002172">
    <property type="entry name" value="LDrepeatLR_classA_rpt"/>
</dbReference>
<feature type="compositionally biased region" description="Basic and acidic residues" evidence="3">
    <location>
        <begin position="1487"/>
        <end position="1504"/>
    </location>
</feature>
<sequence length="2045" mass="222682">MRLRKKYAACEVTDPSLAELQRCGKDGISKQECEHERYCCYKDGACFYPTQEYTSIGHLHSCHTFRLTLTALDGEGHRQVTKSTFGKTRCSLSSMRPDDKPCDFQCRDGHFCVTTDNICDGIADCIDGSDELEAMCQVSVAKTTPLPISSNTQSPLNAAQQSTNDRSSNEGPNTDESYTTFLKNLVSEIFAKTNSALEPSPQKMQKTTTEVSKDKSTHKTREIKELICDFVAKNCQRTDVLFSALRQDCPKSCPSSLFSWKAENSPSLLNGVSEEQLTRLRRYLEEIVNDSEADSSDAMPGCLDKDDCALVIFPAELDVSSVQFTTDEGLAFLEPAAVAPTQAQGTNNAHVPSIDVNTGNMRPRDPDTILEVPENDSELTSFENVRNDGQAVEVPILTPQKAEVRQEGGVMASDDNNQLAAYQQVSTWQEQQRQLDDNGHQVSDQQDKQSAMYTRENTRLLTVVDPNRSSSAPALSGNDLFAGAPNPEFHQESSKKRLVSIDNLQKRGYDKSASGIDAPKEDGTSETEARNSRVYGEVDLVLKMATKNEKLQNEILGSYLMSNSKRPRNAVSKQERFSGIFGQEDGTQAGDEISTTFLSGSINTGSHDQTIIRSPTVKPISLKEWLILSGLIHELDYMDTSEVESAALDHNRNRDDVILNALELAKDESEALPLVKNQQSASVSEDLLSSLGLKQSVSENKQPTRGSGIFPETTSTPEILKSNHGEENNFLTNDDIHLLNEAIREYASSPISSDSNSLELKTKEAYLKPLNELKAFLFTQNADTSAGDGGFQEIHQNNNAEIRSSSDIKNELIINQNNAPASEAPSFKEEISSISSKSSSSPSSDSESTGASKSQFEKELPAIEQTNETNEPIEKSQSSDLWHTTESISSNIGKDEINSNLPIEASNRGDVQDEELIEHGQSRDLLYHRETLSPEKKMTSTSVLKTKPDVISPEWEHPVSHKAPTAQQNRKSEITADELSGLSRSSSQSESPAGALAALELERENTQIVKISSSVTPARSKQKPEELKNHLINALPDAVSHVQQHSSPPVTGSSLQDHKTAESHLEKTEISEQKIDERGDDANSLPFEINSPPESATYSQLAAKQQFQNAQSTSFLPSPSIVITSTKTSNDSNAENPKIPKSEPVENLTSAVKSGAYAEGSDIALLNDLRLPELLDALRTNGAYADFHKDPVKGQISSSAADESERQTILSNASKIPSSATVLNPFSAPFTELQEQPGTLNSEIVASQFTTELDPLFSQQIVSAAENTGSKYETQSASNLLSLGATQAPNSATMMSTSVNFLPSDYDASSSQSNSLFDSKTNSGDRYKVDGTQTVGRLNKLSSNNNLGAIETNRQNEPSSASSMIAELGQKGSQSEEPGFKQIIQSSSNLVNMNDDVQSAAKKTDENRVILTPENVDQPSSVPTTKPFEISTTKENNLNQGPSVQDSFSGSQIEVAQAHERFIMSKYEEMISGKTIDGSVLEENRMDAEEKQANARLQSERENHANMIPKSDVLEQSDRSFTAPVPSAEQSKSNLIQAYTNSQSHQPAFQNDLSQQQSSVLQSSSKSQPGSILNTSSSPSAADFLAVNSPIFTAEDVKFAAENSHNANLRPTAQNTVTISSAVSTNPVAYESGSSEDLTLQQNRQVNEAASPERIEGDNPLKLIQMNENWMGSSNPHTYEAAPSQNTVPTIQSELATVTPAEFENVQNLINNARENESSAIFPNSKAEVLSGQNPIYAVPGKQSLITDQVFSKEQVSVNSYSEVAEINNDSRVKILNRENPVFADPNRLGLNSKVYIGSRLQHQPVVNQNVQLQNKDLPPELAFYLNLGASVVPDSSTPNSITRPSVSHRPEKPVASEVEENVNGRMRPPLSASNVKIIPENYSQAGNPKPLVHNVNNEFNGDYNQAPQKKVPFQIFNDNLGSSYSSSNPSSSTTDQSTVGKADTSDRSSRDFFGAKVPGGSQSSQVTSALFCQSLGICFNENGSETSGRQVGMRPSSGIGQCAPQCSVVGGKTICSYRKKCMTKSIDLPSLILADALLDLLRND</sequence>
<feature type="region of interest" description="Disordered" evidence="3">
    <location>
        <begin position="1126"/>
        <end position="1146"/>
    </location>
</feature>
<feature type="region of interest" description="Disordered" evidence="3">
    <location>
        <begin position="1835"/>
        <end position="1871"/>
    </location>
</feature>
<keyword evidence="1" id="KW-1015">Disulfide bond</keyword>
<protein>
    <submittedName>
        <fullName evidence="5">Oidioi.mRNA.OKI2018_I69.chr1.g3435.t1.cds</fullName>
    </submittedName>
</protein>
<feature type="region of interest" description="Disordered" evidence="3">
    <location>
        <begin position="954"/>
        <end position="995"/>
    </location>
</feature>
<dbReference type="SMART" id="SM00192">
    <property type="entry name" value="LDLa"/>
    <property type="match status" value="1"/>
</dbReference>
<keyword evidence="6" id="KW-1185">Reference proteome</keyword>
<dbReference type="CDD" id="cd00111">
    <property type="entry name" value="Trefoil"/>
    <property type="match status" value="1"/>
</dbReference>
<feature type="region of interest" description="Disordered" evidence="3">
    <location>
        <begin position="147"/>
        <end position="177"/>
    </location>
</feature>
<feature type="compositionally biased region" description="Basic and acidic residues" evidence="3">
    <location>
        <begin position="1056"/>
        <end position="1081"/>
    </location>
</feature>
<gene>
    <name evidence="5" type="ORF">OKIOD_LOCUS12200</name>
</gene>
<dbReference type="CDD" id="cd00112">
    <property type="entry name" value="LDLa"/>
    <property type="match status" value="1"/>
</dbReference>
<feature type="region of interest" description="Disordered" evidence="3">
    <location>
        <begin position="1039"/>
        <end position="1094"/>
    </location>
</feature>
<evidence type="ECO:0000256" key="2">
    <source>
        <dbReference type="PROSITE-ProRule" id="PRU00124"/>
    </source>
</evidence>
<comment type="caution">
    <text evidence="2">Lacks conserved residue(s) required for the propagation of feature annotation.</text>
</comment>
<dbReference type="Proteomes" id="UP001158576">
    <property type="component" value="Chromosome 1"/>
</dbReference>
<feature type="region of interest" description="Disordered" evidence="3">
    <location>
        <begin position="819"/>
        <end position="884"/>
    </location>
</feature>
<feature type="compositionally biased region" description="Polar residues" evidence="3">
    <location>
        <begin position="1528"/>
        <end position="1553"/>
    </location>
</feature>
<feature type="compositionally biased region" description="Low complexity" evidence="3">
    <location>
        <begin position="1923"/>
        <end position="1939"/>
    </location>
</feature>
<dbReference type="PROSITE" id="PS51448">
    <property type="entry name" value="P_TREFOIL_2"/>
    <property type="match status" value="1"/>
</dbReference>
<organism evidence="5 6">
    <name type="scientific">Oikopleura dioica</name>
    <name type="common">Tunicate</name>
    <dbReference type="NCBI Taxonomy" id="34765"/>
    <lineage>
        <taxon>Eukaryota</taxon>
        <taxon>Metazoa</taxon>
        <taxon>Chordata</taxon>
        <taxon>Tunicata</taxon>
        <taxon>Appendicularia</taxon>
        <taxon>Copelata</taxon>
        <taxon>Oikopleuridae</taxon>
        <taxon>Oikopleura</taxon>
    </lineage>
</organism>
<accession>A0ABN7SYE5</accession>
<feature type="compositionally biased region" description="Polar residues" evidence="3">
    <location>
        <begin position="1126"/>
        <end position="1135"/>
    </location>
</feature>